<keyword evidence="8" id="KW-1185">Reference proteome</keyword>
<dbReference type="SUPFAM" id="SSF54292">
    <property type="entry name" value="2Fe-2S ferredoxin-like"/>
    <property type="match status" value="1"/>
</dbReference>
<dbReference type="InterPro" id="IPR034804">
    <property type="entry name" value="SQR/QFR_C/D"/>
</dbReference>
<organism evidence="7 8">
    <name type="scientific">Microvirga vignae</name>
    <dbReference type="NCBI Taxonomy" id="1225564"/>
    <lineage>
        <taxon>Bacteria</taxon>
        <taxon>Pseudomonadati</taxon>
        <taxon>Pseudomonadota</taxon>
        <taxon>Alphaproteobacteria</taxon>
        <taxon>Hyphomicrobiales</taxon>
        <taxon>Methylobacteriaceae</taxon>
        <taxon>Microvirga</taxon>
    </lineage>
</organism>
<name>A0A0H1RGD8_9HYPH</name>
<feature type="transmembrane region" description="Helical" evidence="4">
    <location>
        <begin position="68"/>
        <end position="89"/>
    </location>
</feature>
<dbReference type="Pfam" id="PF00111">
    <property type="entry name" value="Fer2"/>
    <property type="match status" value="1"/>
</dbReference>
<dbReference type="OrthoDB" id="341967at2"/>
<feature type="transmembrane region" description="Helical" evidence="4">
    <location>
        <begin position="148"/>
        <end position="170"/>
    </location>
</feature>
<dbReference type="SUPFAM" id="SSF55073">
    <property type="entry name" value="Nucleotide cyclase"/>
    <property type="match status" value="1"/>
</dbReference>
<dbReference type="STRING" id="1225564.AA309_05130"/>
<dbReference type="AlphaFoldDB" id="A0A0H1RGD8"/>
<dbReference type="GO" id="GO:0051536">
    <property type="term" value="F:iron-sulfur cluster binding"/>
    <property type="evidence" value="ECO:0007669"/>
    <property type="project" value="InterPro"/>
</dbReference>
<evidence type="ECO:0000256" key="4">
    <source>
        <dbReference type="SAM" id="Phobius"/>
    </source>
</evidence>
<dbReference type="Proteomes" id="UP000035489">
    <property type="component" value="Unassembled WGS sequence"/>
</dbReference>
<dbReference type="SUPFAM" id="SSF81343">
    <property type="entry name" value="Fumarate reductase respiratory complex transmembrane subunits"/>
    <property type="match status" value="1"/>
</dbReference>
<dbReference type="InterPro" id="IPR036010">
    <property type="entry name" value="2Fe-2S_ferredoxin-like_sf"/>
</dbReference>
<dbReference type="PANTHER" id="PTHR43081">
    <property type="entry name" value="ADENYLATE CYCLASE, TERMINAL-DIFFERENTIATION SPECIFIC-RELATED"/>
    <property type="match status" value="1"/>
</dbReference>
<dbReference type="Gene3D" id="3.10.20.30">
    <property type="match status" value="1"/>
</dbReference>
<proteinExistence type="predicted"/>
<dbReference type="GO" id="GO:0006171">
    <property type="term" value="P:cAMP biosynthetic process"/>
    <property type="evidence" value="ECO:0007669"/>
    <property type="project" value="TreeGrafter"/>
</dbReference>
<protein>
    <submittedName>
        <fullName evidence="7">Adenylate cyclase</fullName>
    </submittedName>
</protein>
<evidence type="ECO:0000313" key="7">
    <source>
        <dbReference type="EMBL" id="KLK93876.1"/>
    </source>
</evidence>
<dbReference type="InterPro" id="IPR012675">
    <property type="entry name" value="Beta-grasp_dom_sf"/>
</dbReference>
<dbReference type="PATRIC" id="fig|1225564.3.peg.1485"/>
<dbReference type="InterPro" id="IPR029787">
    <property type="entry name" value="Nucleotide_cyclase"/>
</dbReference>
<evidence type="ECO:0000259" key="6">
    <source>
        <dbReference type="PROSITE" id="PS51085"/>
    </source>
</evidence>
<sequence length="562" mass="61638">MQHDPARPALESTPTAIPFRWREVRLITGLVLGFFLLTHFGNHALGLISVEAMEKGRGWFNLLWRNPLGTVLLYGSLLIHFLMALQALYRRRTLRMPWREAAQLLLGLSLPFLVISHVVGTRIEWSLTGWASGYPEVVRNLWIRAPEIGLRQTIALIVAWLHGCLGIFFWLRAKTWFSRYALLLYTGAILVPVLALLGFVSAGKEIARAPDQYGSAMRVASSAAETLARINMGLSAFFAVLIVGTLVARVVRRTLLQSQRVRIIYPNNQIVSVPLGFSVLEASRIAGIPHISVCGGRGRCSTCRVRVVDGEEGQPPPNGQERGTLARIKAGPDVRLACQFRPVHDVAVVPILSTSRNGLTSLVRGGKAQGQEREIAILFCDLRGFTSLAERHLPFDTVFILNRYFEMVGECVENAGGYIDKFIGDGVLALFGLKTSPQEAARQAVDAALRIRAGLTALNRQYASEFEKPLQIAMSLHAGSAIVGEMGYGQATSLTAVGDTINAASRLEGLAKDLDVELVISQDIAVRAGLDLSTRERRTIPIRGRAAPIDSWIIPEVSELAR</sequence>
<dbReference type="GO" id="GO:0005886">
    <property type="term" value="C:plasma membrane"/>
    <property type="evidence" value="ECO:0007669"/>
    <property type="project" value="UniProtKB-SubCell"/>
</dbReference>
<keyword evidence="4" id="KW-1133">Transmembrane helix</keyword>
<keyword evidence="4" id="KW-0812">Transmembrane</keyword>
<evidence type="ECO:0000313" key="8">
    <source>
        <dbReference type="Proteomes" id="UP000035489"/>
    </source>
</evidence>
<comment type="caution">
    <text evidence="7">The sequence shown here is derived from an EMBL/GenBank/DDBJ whole genome shotgun (WGS) entry which is preliminary data.</text>
</comment>
<dbReference type="PROSITE" id="PS51085">
    <property type="entry name" value="2FE2S_FER_2"/>
    <property type="match status" value="1"/>
</dbReference>
<feature type="transmembrane region" description="Helical" evidence="4">
    <location>
        <begin position="26"/>
        <end position="48"/>
    </location>
</feature>
<feature type="transmembrane region" description="Helical" evidence="4">
    <location>
        <begin position="182"/>
        <end position="202"/>
    </location>
</feature>
<dbReference type="Gene3D" id="3.30.70.1230">
    <property type="entry name" value="Nucleotide cyclase"/>
    <property type="match status" value="1"/>
</dbReference>
<evidence type="ECO:0000256" key="2">
    <source>
        <dbReference type="ARBA" id="ARBA00022475"/>
    </source>
</evidence>
<dbReference type="PANTHER" id="PTHR43081:SF17">
    <property type="entry name" value="BLL5647 PROTEIN"/>
    <property type="match status" value="1"/>
</dbReference>
<dbReference type="EMBL" id="LCYG01000016">
    <property type="protein sequence ID" value="KLK93876.1"/>
    <property type="molecule type" value="Genomic_DNA"/>
</dbReference>
<accession>A0A0H1RGD8</accession>
<feature type="transmembrane region" description="Helical" evidence="4">
    <location>
        <begin position="230"/>
        <end position="251"/>
    </location>
</feature>
<evidence type="ECO:0000256" key="3">
    <source>
        <dbReference type="ARBA" id="ARBA00023136"/>
    </source>
</evidence>
<dbReference type="CDD" id="cd07302">
    <property type="entry name" value="CHD"/>
    <property type="match status" value="1"/>
</dbReference>
<dbReference type="PROSITE" id="PS50125">
    <property type="entry name" value="GUANYLATE_CYCLASE_2"/>
    <property type="match status" value="1"/>
</dbReference>
<keyword evidence="3 4" id="KW-0472">Membrane</keyword>
<gene>
    <name evidence="7" type="ORF">AA309_05130</name>
</gene>
<dbReference type="RefSeq" id="WP_047187920.1">
    <property type="nucleotide sequence ID" value="NZ_LCYG01000016.1"/>
</dbReference>
<reference evidence="7 8" key="1">
    <citation type="submission" date="2015-05" db="EMBL/GenBank/DDBJ databases">
        <title>Draft genome sequence of Microvirga vignae strain BR3299, a novel nitrogen fixing bacteria isolated from Brazil semi-aired region.</title>
        <authorList>
            <person name="Zilli J.E."/>
            <person name="Passos S.R."/>
            <person name="Leite J."/>
            <person name="Baldani J.I."/>
            <person name="Xavier G.R."/>
            <person name="Rumjaneck N.G."/>
            <person name="Simoes-Araujo J.L."/>
        </authorList>
    </citation>
    <scope>NUCLEOTIDE SEQUENCE [LARGE SCALE GENOMIC DNA]</scope>
    <source>
        <strain evidence="7 8">BR3299</strain>
    </source>
</reference>
<evidence type="ECO:0000256" key="1">
    <source>
        <dbReference type="ARBA" id="ARBA00004651"/>
    </source>
</evidence>
<dbReference type="CDD" id="cd00207">
    <property type="entry name" value="fer2"/>
    <property type="match status" value="1"/>
</dbReference>
<dbReference type="InterPro" id="IPR050697">
    <property type="entry name" value="Adenylyl/Guanylyl_Cyclase_3/4"/>
</dbReference>
<keyword evidence="2" id="KW-1003">Cell membrane</keyword>
<dbReference type="Pfam" id="PF00211">
    <property type="entry name" value="Guanylate_cyc"/>
    <property type="match status" value="1"/>
</dbReference>
<dbReference type="GO" id="GO:0035556">
    <property type="term" value="P:intracellular signal transduction"/>
    <property type="evidence" value="ECO:0007669"/>
    <property type="project" value="InterPro"/>
</dbReference>
<feature type="domain" description="2Fe-2S ferredoxin-type" evidence="6">
    <location>
        <begin position="259"/>
        <end position="354"/>
    </location>
</feature>
<feature type="domain" description="Guanylate cyclase" evidence="5">
    <location>
        <begin position="376"/>
        <end position="508"/>
    </location>
</feature>
<dbReference type="GO" id="GO:0004016">
    <property type="term" value="F:adenylate cyclase activity"/>
    <property type="evidence" value="ECO:0007669"/>
    <property type="project" value="UniProtKB-ARBA"/>
</dbReference>
<evidence type="ECO:0000259" key="5">
    <source>
        <dbReference type="PROSITE" id="PS50125"/>
    </source>
</evidence>
<dbReference type="InterPro" id="IPR001041">
    <property type="entry name" value="2Fe-2S_ferredoxin-type"/>
</dbReference>
<dbReference type="InterPro" id="IPR001054">
    <property type="entry name" value="A/G_cyclase"/>
</dbReference>
<dbReference type="SMART" id="SM00044">
    <property type="entry name" value="CYCc"/>
    <property type="match status" value="1"/>
</dbReference>
<comment type="subcellular location">
    <subcellularLocation>
        <location evidence="1">Cell membrane</location>
        <topology evidence="1">Multi-pass membrane protein</topology>
    </subcellularLocation>
</comment>